<gene>
    <name evidence="1" type="ORF">BT67DRAFT_481876</name>
</gene>
<organism evidence="1 2">
    <name type="scientific">Trichocladium antarcticum</name>
    <dbReference type="NCBI Taxonomy" id="1450529"/>
    <lineage>
        <taxon>Eukaryota</taxon>
        <taxon>Fungi</taxon>
        <taxon>Dikarya</taxon>
        <taxon>Ascomycota</taxon>
        <taxon>Pezizomycotina</taxon>
        <taxon>Sordariomycetes</taxon>
        <taxon>Sordariomycetidae</taxon>
        <taxon>Sordariales</taxon>
        <taxon>Chaetomiaceae</taxon>
        <taxon>Trichocladium</taxon>
    </lineage>
</organism>
<accession>A0AAN6UI98</accession>
<dbReference type="InterPro" id="IPR021047">
    <property type="entry name" value="Mannosyltransferase_CMT1"/>
</dbReference>
<proteinExistence type="predicted"/>
<dbReference type="PANTHER" id="PTHR34144:SF5">
    <property type="entry name" value="ALPHA-1,3-MANNOSYLTRANSFERASE CMT1"/>
    <property type="match status" value="1"/>
</dbReference>
<feature type="non-terminal residue" evidence="1">
    <location>
        <position position="262"/>
    </location>
</feature>
<evidence type="ECO:0000313" key="1">
    <source>
        <dbReference type="EMBL" id="KAK4132151.1"/>
    </source>
</evidence>
<keyword evidence="2" id="KW-1185">Reference proteome</keyword>
<name>A0AAN6UI98_9PEZI</name>
<protein>
    <submittedName>
        <fullName evidence="1">Glycosyltransferase family 69 protein</fullName>
    </submittedName>
</protein>
<dbReference type="Proteomes" id="UP001304895">
    <property type="component" value="Unassembled WGS sequence"/>
</dbReference>
<reference evidence="1" key="2">
    <citation type="submission" date="2023-05" db="EMBL/GenBank/DDBJ databases">
        <authorList>
            <consortium name="Lawrence Berkeley National Laboratory"/>
            <person name="Steindorff A."/>
            <person name="Hensen N."/>
            <person name="Bonometti L."/>
            <person name="Westerberg I."/>
            <person name="Brannstrom I.O."/>
            <person name="Guillou S."/>
            <person name="Cros-Aarteil S."/>
            <person name="Calhoun S."/>
            <person name="Haridas S."/>
            <person name="Kuo A."/>
            <person name="Mondo S."/>
            <person name="Pangilinan J."/>
            <person name="Riley R."/>
            <person name="Labutti K."/>
            <person name="Andreopoulos B."/>
            <person name="Lipzen A."/>
            <person name="Chen C."/>
            <person name="Yanf M."/>
            <person name="Daum C."/>
            <person name="Ng V."/>
            <person name="Clum A."/>
            <person name="Ohm R."/>
            <person name="Martin F."/>
            <person name="Silar P."/>
            <person name="Natvig D."/>
            <person name="Lalanne C."/>
            <person name="Gautier V."/>
            <person name="Ament-Velasquez S.L."/>
            <person name="Kruys A."/>
            <person name="Hutchinson M.I."/>
            <person name="Powell A.J."/>
            <person name="Barry K."/>
            <person name="Miller A.N."/>
            <person name="Grigoriev I.V."/>
            <person name="Debuchy R."/>
            <person name="Gladieux P."/>
            <person name="Thoren M.H."/>
            <person name="Johannesson H."/>
        </authorList>
    </citation>
    <scope>NUCLEOTIDE SEQUENCE</scope>
    <source>
        <strain evidence="1">CBS 123565</strain>
    </source>
</reference>
<dbReference type="EMBL" id="MU853419">
    <property type="protein sequence ID" value="KAK4132151.1"/>
    <property type="molecule type" value="Genomic_DNA"/>
</dbReference>
<dbReference type="Pfam" id="PF11735">
    <property type="entry name" value="CAP59_mtransfer"/>
    <property type="match status" value="1"/>
</dbReference>
<reference evidence="1" key="1">
    <citation type="journal article" date="2023" name="Mol. Phylogenet. Evol.">
        <title>Genome-scale phylogeny and comparative genomics of the fungal order Sordariales.</title>
        <authorList>
            <person name="Hensen N."/>
            <person name="Bonometti L."/>
            <person name="Westerberg I."/>
            <person name="Brannstrom I.O."/>
            <person name="Guillou S."/>
            <person name="Cros-Aarteil S."/>
            <person name="Calhoun S."/>
            <person name="Haridas S."/>
            <person name="Kuo A."/>
            <person name="Mondo S."/>
            <person name="Pangilinan J."/>
            <person name="Riley R."/>
            <person name="LaButti K."/>
            <person name="Andreopoulos B."/>
            <person name="Lipzen A."/>
            <person name="Chen C."/>
            <person name="Yan M."/>
            <person name="Daum C."/>
            <person name="Ng V."/>
            <person name="Clum A."/>
            <person name="Steindorff A."/>
            <person name="Ohm R.A."/>
            <person name="Martin F."/>
            <person name="Silar P."/>
            <person name="Natvig D.O."/>
            <person name="Lalanne C."/>
            <person name="Gautier V."/>
            <person name="Ament-Velasquez S.L."/>
            <person name="Kruys A."/>
            <person name="Hutchinson M.I."/>
            <person name="Powell A.J."/>
            <person name="Barry K."/>
            <person name="Miller A.N."/>
            <person name="Grigoriev I.V."/>
            <person name="Debuchy R."/>
            <person name="Gladieux P."/>
            <person name="Hiltunen Thoren M."/>
            <person name="Johannesson H."/>
        </authorList>
    </citation>
    <scope>NUCLEOTIDE SEQUENCE</scope>
    <source>
        <strain evidence="1">CBS 123565</strain>
    </source>
</reference>
<comment type="caution">
    <text evidence="1">The sequence shown here is derived from an EMBL/GenBank/DDBJ whole genome shotgun (WGS) entry which is preliminary data.</text>
</comment>
<dbReference type="AlphaFoldDB" id="A0AAN6UI98"/>
<evidence type="ECO:0000313" key="2">
    <source>
        <dbReference type="Proteomes" id="UP001304895"/>
    </source>
</evidence>
<sequence>MARGLASCTVKQCQKQTKNDGFALCSRMPLKLTALATLRNLALAPLTTNRPRHAHPDTAVLFLNDVAACPDDLLELPHQRRAQAADMACALDWIGDDPPVFYDSYVARAINGDTFFEIPAPSVSWARAAALFWNEPVARRRFAAHRPFQVFACWNGPVVFTARPVVEGSVRFRGPRAERGECHAGEPQVFCKDMWWEGYGRIMVVPGVDLEYSVEKGRAIKESTGFASRLAVDENYVGAAAGPCQVYAVVCGPELAALERDL</sequence>
<dbReference type="PANTHER" id="PTHR34144">
    <property type="entry name" value="CHROMOSOME 8, WHOLE GENOME SHOTGUN SEQUENCE"/>
    <property type="match status" value="1"/>
</dbReference>